<proteinExistence type="predicted"/>
<evidence type="ECO:0008006" key="9">
    <source>
        <dbReference type="Google" id="ProtNLM"/>
    </source>
</evidence>
<accession>A0A0U3QIQ2</accession>
<comment type="subcellular location">
    <subcellularLocation>
        <location evidence="1">Cell membrane</location>
        <topology evidence="1">Multi-pass membrane protein</topology>
    </subcellularLocation>
</comment>
<evidence type="ECO:0000256" key="3">
    <source>
        <dbReference type="ARBA" id="ARBA00022692"/>
    </source>
</evidence>
<dbReference type="EMBL" id="CP013747">
    <property type="protein sequence ID" value="ALV41403.1"/>
    <property type="molecule type" value="Genomic_DNA"/>
</dbReference>
<organism evidence="7">
    <name type="scientific">Pseudarthrobacter sulfonivorans</name>
    <dbReference type="NCBI Taxonomy" id="121292"/>
    <lineage>
        <taxon>Bacteria</taxon>
        <taxon>Bacillati</taxon>
        <taxon>Actinomycetota</taxon>
        <taxon>Actinomycetes</taxon>
        <taxon>Micrococcales</taxon>
        <taxon>Micrococcaceae</taxon>
        <taxon>Pseudarthrobacter</taxon>
    </lineage>
</organism>
<evidence type="ECO:0000256" key="4">
    <source>
        <dbReference type="ARBA" id="ARBA00022989"/>
    </source>
</evidence>
<evidence type="ECO:0000256" key="6">
    <source>
        <dbReference type="SAM" id="Phobius"/>
    </source>
</evidence>
<dbReference type="RefSeq" id="WP_058930546.1">
    <property type="nucleotide sequence ID" value="NZ_CP013747.1"/>
</dbReference>
<dbReference type="InterPro" id="IPR001123">
    <property type="entry name" value="LeuE-type"/>
</dbReference>
<keyword evidence="4 6" id="KW-1133">Transmembrane helix</keyword>
<feature type="transmembrane region" description="Helical" evidence="6">
    <location>
        <begin position="117"/>
        <end position="142"/>
    </location>
</feature>
<evidence type="ECO:0000256" key="5">
    <source>
        <dbReference type="ARBA" id="ARBA00023136"/>
    </source>
</evidence>
<evidence type="ECO:0000313" key="7">
    <source>
        <dbReference type="EMBL" id="ALV41403.1"/>
    </source>
</evidence>
<dbReference type="STRING" id="121292.AU252_09775"/>
<dbReference type="GO" id="GO:0006865">
    <property type="term" value="P:amino acid transport"/>
    <property type="evidence" value="ECO:0007669"/>
    <property type="project" value="InterPro"/>
</dbReference>
<keyword evidence="2" id="KW-1003">Cell membrane</keyword>
<feature type="transmembrane region" description="Helical" evidence="6">
    <location>
        <begin position="187"/>
        <end position="208"/>
    </location>
</feature>
<reference evidence="7 8" key="1">
    <citation type="submission" date="2015-12" db="EMBL/GenBank/DDBJ databases">
        <authorList>
            <person name="Shamseldin A."/>
            <person name="Moawad H."/>
            <person name="Abd El-Rahim W.M."/>
            <person name="Sadowsky M.J."/>
        </authorList>
    </citation>
    <scope>NUCLEOTIDE SEQUENCE [LARGE SCALE GENOMIC DNA]</scope>
    <source>
        <strain evidence="7 8">Ar51</strain>
    </source>
</reference>
<feature type="transmembrane region" description="Helical" evidence="6">
    <location>
        <begin position="154"/>
        <end position="175"/>
    </location>
</feature>
<protein>
    <recommendedName>
        <fullName evidence="9">Lysine transporter LysE</fullName>
    </recommendedName>
</protein>
<name>A0A0U3QIQ2_9MICC</name>
<dbReference type="KEGG" id="psul:AU252_09775"/>
<evidence type="ECO:0000256" key="1">
    <source>
        <dbReference type="ARBA" id="ARBA00004651"/>
    </source>
</evidence>
<keyword evidence="5 6" id="KW-0472">Membrane</keyword>
<feature type="transmembrane region" description="Helical" evidence="6">
    <location>
        <begin position="6"/>
        <end position="29"/>
    </location>
</feature>
<dbReference type="GO" id="GO:0005886">
    <property type="term" value="C:plasma membrane"/>
    <property type="evidence" value="ECO:0007669"/>
    <property type="project" value="UniProtKB-SubCell"/>
</dbReference>
<keyword evidence="3 6" id="KW-0812">Transmembrane</keyword>
<dbReference type="Pfam" id="PF01810">
    <property type="entry name" value="LysE"/>
    <property type="match status" value="1"/>
</dbReference>
<sequence>MDYITALGSGLLAGIGLAAPLGAIGVLLVREGLTNGFKEAAPAAAAVALIDASYCVLAVVAGGITAPIIASWGDAPAIAGGLVLIALGLFGMYRTCTDVPAGVGRADSAPSSRWRRFGLFVGLTAVNPATLLYFAALTIGLGGVLSSLAGSVTFIAGAALASLTWQLVLVFAGSFFRGRVTAKAQRLLSVIGNTIIIALGLAAIISIVL</sequence>
<evidence type="ECO:0000256" key="2">
    <source>
        <dbReference type="ARBA" id="ARBA00022475"/>
    </source>
</evidence>
<dbReference type="Proteomes" id="UP000065151">
    <property type="component" value="Chromosome"/>
</dbReference>
<dbReference type="AlphaFoldDB" id="A0A0U3QIQ2"/>
<feature type="transmembrane region" description="Helical" evidence="6">
    <location>
        <begin position="75"/>
        <end position="96"/>
    </location>
</feature>
<evidence type="ECO:0000313" key="8">
    <source>
        <dbReference type="Proteomes" id="UP000065151"/>
    </source>
</evidence>
<feature type="transmembrane region" description="Helical" evidence="6">
    <location>
        <begin position="41"/>
        <end position="69"/>
    </location>
</feature>
<gene>
    <name evidence="7" type="ORF">AU252_09775</name>
</gene>